<dbReference type="InterPro" id="IPR052028">
    <property type="entry name" value="HipA_Ser/Thr_kinase"/>
</dbReference>
<dbReference type="Gene3D" id="1.10.1070.20">
    <property type="match status" value="1"/>
</dbReference>
<reference evidence="7" key="1">
    <citation type="journal article" date="2019" name="Int. J. Syst. Evol. Microbiol.">
        <title>The Global Catalogue of Microorganisms (GCM) 10K type strain sequencing project: providing services to taxonomists for standard genome sequencing and annotation.</title>
        <authorList>
            <consortium name="The Broad Institute Genomics Platform"/>
            <consortium name="The Broad Institute Genome Sequencing Center for Infectious Disease"/>
            <person name="Wu L."/>
            <person name="Ma J."/>
        </authorList>
    </citation>
    <scope>NUCLEOTIDE SEQUENCE [LARGE SCALE GENOMIC DNA]</scope>
    <source>
        <strain evidence="7">NBRC 111980</strain>
    </source>
</reference>
<dbReference type="InterPro" id="IPR012893">
    <property type="entry name" value="HipA-like_C"/>
</dbReference>
<dbReference type="Proteomes" id="UP001156670">
    <property type="component" value="Unassembled WGS sequence"/>
</dbReference>
<dbReference type="PANTHER" id="PTHR37419:SF1">
    <property type="entry name" value="SERINE_THREONINE-PROTEIN KINASE TOXIN HIPA"/>
    <property type="match status" value="1"/>
</dbReference>
<evidence type="ECO:0000313" key="7">
    <source>
        <dbReference type="Proteomes" id="UP001156670"/>
    </source>
</evidence>
<keyword evidence="2" id="KW-0808">Transferase</keyword>
<feature type="domain" description="HipA N-terminal subdomain 1" evidence="5">
    <location>
        <begin position="9"/>
        <end position="104"/>
    </location>
</feature>
<evidence type="ECO:0000259" key="5">
    <source>
        <dbReference type="Pfam" id="PF13657"/>
    </source>
</evidence>
<accession>A0ABQ5XRG3</accession>
<comment type="caution">
    <text evidence="6">The sequence shown here is derived from an EMBL/GenBank/DDBJ whole genome shotgun (WGS) entry which is preliminary data.</text>
</comment>
<feature type="domain" description="HipA-like C-terminal" evidence="4">
    <location>
        <begin position="146"/>
        <end position="368"/>
    </location>
</feature>
<dbReference type="EMBL" id="BSOB01000025">
    <property type="protein sequence ID" value="GLQ93819.1"/>
    <property type="molecule type" value="Genomic_DNA"/>
</dbReference>
<evidence type="ECO:0000256" key="2">
    <source>
        <dbReference type="ARBA" id="ARBA00022679"/>
    </source>
</evidence>
<gene>
    <name evidence="6" type="ORF">GCM10007901_27700</name>
</gene>
<evidence type="ECO:0000313" key="6">
    <source>
        <dbReference type="EMBL" id="GLQ93819.1"/>
    </source>
</evidence>
<dbReference type="InterPro" id="IPR017508">
    <property type="entry name" value="HipA_N1"/>
</dbReference>
<dbReference type="RefSeq" id="WP_284321518.1">
    <property type="nucleotide sequence ID" value="NZ_BSOB01000025.1"/>
</dbReference>
<evidence type="ECO:0000256" key="1">
    <source>
        <dbReference type="ARBA" id="ARBA00010164"/>
    </source>
</evidence>
<organism evidence="6 7">
    <name type="scientific">Dyella acidisoli</name>
    <dbReference type="NCBI Taxonomy" id="1867834"/>
    <lineage>
        <taxon>Bacteria</taxon>
        <taxon>Pseudomonadati</taxon>
        <taxon>Pseudomonadota</taxon>
        <taxon>Gammaproteobacteria</taxon>
        <taxon>Lysobacterales</taxon>
        <taxon>Rhodanobacteraceae</taxon>
        <taxon>Dyella</taxon>
    </lineage>
</organism>
<dbReference type="NCBIfam" id="TIGR03071">
    <property type="entry name" value="couple_hipA"/>
    <property type="match status" value="1"/>
</dbReference>
<dbReference type="Pfam" id="PF07804">
    <property type="entry name" value="HipA_C"/>
    <property type="match status" value="1"/>
</dbReference>
<dbReference type="PANTHER" id="PTHR37419">
    <property type="entry name" value="SERINE/THREONINE-PROTEIN KINASE TOXIN HIPA"/>
    <property type="match status" value="1"/>
</dbReference>
<protein>
    <submittedName>
        <fullName evidence="6">HipA family protein</fullName>
    </submittedName>
</protein>
<evidence type="ECO:0000259" key="4">
    <source>
        <dbReference type="Pfam" id="PF07804"/>
    </source>
</evidence>
<evidence type="ECO:0000256" key="3">
    <source>
        <dbReference type="ARBA" id="ARBA00022777"/>
    </source>
</evidence>
<name>A0ABQ5XRG3_9GAMM</name>
<comment type="similarity">
    <text evidence="1">Belongs to the HipA Ser/Thr kinase family.</text>
</comment>
<keyword evidence="7" id="KW-1185">Reference proteome</keyword>
<sequence length="405" mass="44831">MKTKTIEHLRVRTPQGDSGMLARETGAYFFQYHPTINAAAEVSLTMPHRMDQYRSELLFPLFEMNMPEGYVLEELRNRFAKAGRFDPMLLLALTGREAAIGRVMVETPDVPGDEADKGVSLTEILAWNGAEDLFTELSHRYLSRTGVSGVQPKLLVPEDTRGEIYGKGALTTRELIVKSAGDKYPGLAVNEFVCMSMAKAAGIPVAEFHLSENRRLFVMRRFDRTAEGMALGFEDMAVLMGRTTADKYKGSYTQIAKALQLFCAPEQVAQALAQLFDQVALSCIVGNGDAHLKNFGVLYTDPLSIDARMAPAYDIVNTTCYIPEDGLALSLKGTRNLFVARLELMEFARDCDIANPQQRIGEILEACETTLTGQAALLRDFPDIETAIRQGVEQFQLTYGKKAAT</sequence>
<dbReference type="Pfam" id="PF13657">
    <property type="entry name" value="Couple_hipA"/>
    <property type="match status" value="1"/>
</dbReference>
<proteinExistence type="inferred from homology"/>
<keyword evidence="3" id="KW-0418">Kinase</keyword>